<feature type="region of interest" description="Disordered" evidence="1">
    <location>
        <begin position="242"/>
        <end position="341"/>
    </location>
</feature>
<dbReference type="OrthoDB" id="3068086at2759"/>
<keyword evidence="3" id="KW-1185">Reference proteome</keyword>
<dbReference type="EMBL" id="KZ302122">
    <property type="protein sequence ID" value="PFH47278.1"/>
    <property type="molecule type" value="Genomic_DNA"/>
</dbReference>
<gene>
    <name evidence="2" type="ORF">AMATHDRAFT_67972</name>
</gene>
<evidence type="ECO:0000313" key="3">
    <source>
        <dbReference type="Proteomes" id="UP000242287"/>
    </source>
</evidence>
<name>A0A2A9NB28_9AGAR</name>
<dbReference type="AlphaFoldDB" id="A0A2A9NB28"/>
<feature type="region of interest" description="Disordered" evidence="1">
    <location>
        <begin position="31"/>
        <end position="57"/>
    </location>
</feature>
<dbReference type="STRING" id="703135.A0A2A9NB28"/>
<evidence type="ECO:0000256" key="1">
    <source>
        <dbReference type="SAM" id="MobiDB-lite"/>
    </source>
</evidence>
<reference evidence="2 3" key="1">
    <citation type="submission" date="2014-02" db="EMBL/GenBank/DDBJ databases">
        <title>Transposable element dynamics among asymbiotic and ectomycorrhizal Amanita fungi.</title>
        <authorList>
            <consortium name="DOE Joint Genome Institute"/>
            <person name="Hess J."/>
            <person name="Skrede I."/>
            <person name="Wolfe B."/>
            <person name="LaButti K."/>
            <person name="Ohm R.A."/>
            <person name="Grigoriev I.V."/>
            <person name="Pringle A."/>
        </authorList>
    </citation>
    <scope>NUCLEOTIDE SEQUENCE [LARGE SCALE GENOMIC DNA]</scope>
    <source>
        <strain evidence="2 3">SKay4041</strain>
    </source>
</reference>
<organism evidence="2 3">
    <name type="scientific">Amanita thiersii Skay4041</name>
    <dbReference type="NCBI Taxonomy" id="703135"/>
    <lineage>
        <taxon>Eukaryota</taxon>
        <taxon>Fungi</taxon>
        <taxon>Dikarya</taxon>
        <taxon>Basidiomycota</taxon>
        <taxon>Agaricomycotina</taxon>
        <taxon>Agaricomycetes</taxon>
        <taxon>Agaricomycetidae</taxon>
        <taxon>Agaricales</taxon>
        <taxon>Pluteineae</taxon>
        <taxon>Amanitaceae</taxon>
        <taxon>Amanita</taxon>
    </lineage>
</organism>
<evidence type="ECO:0000313" key="2">
    <source>
        <dbReference type="EMBL" id="PFH47278.1"/>
    </source>
</evidence>
<protein>
    <submittedName>
        <fullName evidence="2">Uncharacterized protein</fullName>
    </submittedName>
</protein>
<accession>A0A2A9NB28</accession>
<feature type="compositionally biased region" description="Basic residues" evidence="1">
    <location>
        <begin position="321"/>
        <end position="341"/>
    </location>
</feature>
<proteinExistence type="predicted"/>
<dbReference type="Proteomes" id="UP000242287">
    <property type="component" value="Unassembled WGS sequence"/>
</dbReference>
<sequence length="341" mass="37242">MTQSSVNLAANLSFLSSKSFLDSPTPLSKVAAGSGALGGASKTPARSGVFPRSGVGLGTLGHTRRLSKMNGSLSYLHETIEEEHQVGSGTPDREHVKRKKYRALRNEAKDTILESKKQWVDTPYSKSVVRDFNPPRSAEGIEELLQHSKQNFKPLPYELRHRRRGSRSSVRMSPYGKALLNRMMSPEKSRVQDSPSLNRGKARLSSIHPMSALKDITANPNMASSPMVNLGTLQLDSPQVVALPPGSAMEEGGKKGKRPVKPKTPVVKETKIFPSLPKAGSTPRWLGGQNKRSSKSLGGAQEKEKENKENMLTPGQSLRITRARPLSRPKTPAGRKRSAKN</sequence>